<dbReference type="CDD" id="cd07377">
    <property type="entry name" value="WHTH_GntR"/>
    <property type="match status" value="1"/>
</dbReference>
<name>A0A1G7YZE0_9HYPH</name>
<dbReference type="InterPro" id="IPR036390">
    <property type="entry name" value="WH_DNA-bd_sf"/>
</dbReference>
<proteinExistence type="predicted"/>
<dbReference type="InterPro" id="IPR011711">
    <property type="entry name" value="GntR_C"/>
</dbReference>
<evidence type="ECO:0000256" key="2">
    <source>
        <dbReference type="ARBA" id="ARBA00023125"/>
    </source>
</evidence>
<dbReference type="SUPFAM" id="SSF46785">
    <property type="entry name" value="Winged helix' DNA-binding domain"/>
    <property type="match status" value="1"/>
</dbReference>
<dbReference type="RefSeq" id="WP_176762738.1">
    <property type="nucleotide sequence ID" value="NZ_FNCS01000016.1"/>
</dbReference>
<dbReference type="PROSITE" id="PS50949">
    <property type="entry name" value="HTH_GNTR"/>
    <property type="match status" value="1"/>
</dbReference>
<dbReference type="PRINTS" id="PR00035">
    <property type="entry name" value="HTHGNTR"/>
</dbReference>
<dbReference type="Gene3D" id="1.20.120.530">
    <property type="entry name" value="GntR ligand-binding domain-like"/>
    <property type="match status" value="1"/>
</dbReference>
<evidence type="ECO:0000313" key="6">
    <source>
        <dbReference type="Proteomes" id="UP000199495"/>
    </source>
</evidence>
<dbReference type="GO" id="GO:0003677">
    <property type="term" value="F:DNA binding"/>
    <property type="evidence" value="ECO:0007669"/>
    <property type="project" value="UniProtKB-KW"/>
</dbReference>
<evidence type="ECO:0000313" key="5">
    <source>
        <dbReference type="EMBL" id="SDH01851.1"/>
    </source>
</evidence>
<dbReference type="Pfam" id="PF00392">
    <property type="entry name" value="GntR"/>
    <property type="match status" value="1"/>
</dbReference>
<dbReference type="PANTHER" id="PTHR43537:SF44">
    <property type="entry name" value="GNTR FAMILY REGULATORY PROTEIN"/>
    <property type="match status" value="1"/>
</dbReference>
<dbReference type="STRING" id="440168.SAMN04487974_11675"/>
<protein>
    <submittedName>
        <fullName evidence="5">DNA-binding transcriptional regulator, FadR family</fullName>
    </submittedName>
</protein>
<dbReference type="SMART" id="SM00895">
    <property type="entry name" value="FCD"/>
    <property type="match status" value="1"/>
</dbReference>
<feature type="domain" description="HTH gntR-type" evidence="4">
    <location>
        <begin position="9"/>
        <end position="77"/>
    </location>
</feature>
<reference evidence="5 6" key="1">
    <citation type="submission" date="2016-10" db="EMBL/GenBank/DDBJ databases">
        <authorList>
            <person name="de Groot N.N."/>
        </authorList>
    </citation>
    <scope>NUCLEOTIDE SEQUENCE [LARGE SCALE GENOMIC DNA]</scope>
    <source>
        <strain evidence="5 6">CGMCC 1.10267</strain>
    </source>
</reference>
<accession>A0A1G7YZE0</accession>
<keyword evidence="1" id="KW-0805">Transcription regulation</keyword>
<dbReference type="GO" id="GO:0003700">
    <property type="term" value="F:DNA-binding transcription factor activity"/>
    <property type="evidence" value="ECO:0007669"/>
    <property type="project" value="InterPro"/>
</dbReference>
<dbReference type="InterPro" id="IPR000524">
    <property type="entry name" value="Tscrpt_reg_HTH_GntR"/>
</dbReference>
<dbReference type="InterPro" id="IPR008920">
    <property type="entry name" value="TF_FadR/GntR_C"/>
</dbReference>
<dbReference type="Proteomes" id="UP000199495">
    <property type="component" value="Unassembled WGS sequence"/>
</dbReference>
<dbReference type="EMBL" id="FNCS01000016">
    <property type="protein sequence ID" value="SDH01851.1"/>
    <property type="molecule type" value="Genomic_DNA"/>
</dbReference>
<dbReference type="AlphaFoldDB" id="A0A1G7YZE0"/>
<evidence type="ECO:0000259" key="4">
    <source>
        <dbReference type="PROSITE" id="PS50949"/>
    </source>
</evidence>
<dbReference type="Pfam" id="PF07729">
    <property type="entry name" value="FCD"/>
    <property type="match status" value="1"/>
</dbReference>
<dbReference type="SMART" id="SM00345">
    <property type="entry name" value="HTH_GNTR"/>
    <property type="match status" value="1"/>
</dbReference>
<keyword evidence="2 5" id="KW-0238">DNA-binding</keyword>
<evidence type="ECO:0000256" key="3">
    <source>
        <dbReference type="ARBA" id="ARBA00023163"/>
    </source>
</evidence>
<keyword evidence="3" id="KW-0804">Transcription</keyword>
<dbReference type="InterPro" id="IPR036388">
    <property type="entry name" value="WH-like_DNA-bd_sf"/>
</dbReference>
<dbReference type="Gene3D" id="1.10.10.10">
    <property type="entry name" value="Winged helix-like DNA-binding domain superfamily/Winged helix DNA-binding domain"/>
    <property type="match status" value="1"/>
</dbReference>
<organism evidence="5 6">
    <name type="scientific">Pelagibacterium luteolum</name>
    <dbReference type="NCBI Taxonomy" id="440168"/>
    <lineage>
        <taxon>Bacteria</taxon>
        <taxon>Pseudomonadati</taxon>
        <taxon>Pseudomonadota</taxon>
        <taxon>Alphaproteobacteria</taxon>
        <taxon>Hyphomicrobiales</taxon>
        <taxon>Devosiaceae</taxon>
        <taxon>Pelagibacterium</taxon>
    </lineage>
</organism>
<gene>
    <name evidence="5" type="ORF">SAMN04487974_11675</name>
</gene>
<keyword evidence="6" id="KW-1185">Reference proteome</keyword>
<dbReference type="SUPFAM" id="SSF48008">
    <property type="entry name" value="GntR ligand-binding domain-like"/>
    <property type="match status" value="1"/>
</dbReference>
<dbReference type="PANTHER" id="PTHR43537">
    <property type="entry name" value="TRANSCRIPTIONAL REGULATOR, GNTR FAMILY"/>
    <property type="match status" value="1"/>
</dbReference>
<sequence>MLGRTRRPANLNAQVIRELGMDIVSGRFAEHQILPGDTELTDRFQVSRTVIRDAIKALAAKGIVQSRARVGTRVLARRGWNMFDSDVLSWHLQSGHDAALVDQLAEIRMGFEPEAAALAALRRTADDCDAIMHALENMSLSGIDAKHFALHDLEFHKAIAHASANPFMASITSVVEAALSVSFTISSPVLLGEPALAQTLALHASVANAIVERRPEDAAAAMREVIQVGIDRARVNHRESPGVPG</sequence>
<evidence type="ECO:0000256" key="1">
    <source>
        <dbReference type="ARBA" id="ARBA00023015"/>
    </source>
</evidence>